<comment type="caution">
    <text evidence="4">The sequence shown here is derived from an EMBL/GenBank/DDBJ whole genome shotgun (WGS) entry which is preliminary data.</text>
</comment>
<reference evidence="4 5" key="1">
    <citation type="submission" date="2018-02" db="EMBL/GenBank/DDBJ databases">
        <title>Genomic Encyclopedia of Archaeal and Bacterial Type Strains, Phase II (KMG-II): from individual species to whole genera.</title>
        <authorList>
            <person name="Goeker M."/>
        </authorList>
    </citation>
    <scope>NUCLEOTIDE SEQUENCE [LARGE SCALE GENOMIC DNA]</scope>
    <source>
        <strain evidence="4 5">DSM 15099</strain>
    </source>
</reference>
<dbReference type="InterPro" id="IPR036291">
    <property type="entry name" value="NAD(P)-bd_dom_sf"/>
</dbReference>
<dbReference type="AlphaFoldDB" id="A0A2S6FX78"/>
<organism evidence="4 5">
    <name type="scientific">Clostridium algidicarnis DSM 15099</name>
    <dbReference type="NCBI Taxonomy" id="1121295"/>
    <lineage>
        <taxon>Bacteria</taxon>
        <taxon>Bacillati</taxon>
        <taxon>Bacillota</taxon>
        <taxon>Clostridia</taxon>
        <taxon>Eubacteriales</taxon>
        <taxon>Clostridiaceae</taxon>
        <taxon>Clostridium</taxon>
    </lineage>
</organism>
<dbReference type="GO" id="GO:0016491">
    <property type="term" value="F:oxidoreductase activity"/>
    <property type="evidence" value="ECO:0007669"/>
    <property type="project" value="UniProtKB-KW"/>
</dbReference>
<keyword evidence="3" id="KW-0753">Steroid metabolism</keyword>
<dbReference type="SUPFAM" id="SSF51735">
    <property type="entry name" value="NAD(P)-binding Rossmann-fold domains"/>
    <property type="match status" value="1"/>
</dbReference>
<sequence length="247" mass="26471">MNILKGKIAVVTGSSKGIGRAIAKKLATEGALVVVNYKSDDASAMNVVDEIKYAGGYAIKYKADVSKYDDAKILIEDTVKTFGKIDILVNNAGISKVGLFTDMEECDWDSLINTNLKGMFNTCHTAVKYMIGEKSGSIINISSIWGNVGASCEVIYSASKGGVNSFTKALAKELAPSNIRINAISPGVIKTTMNNWLTEEEIIALKEDIPMGEFGEQEDVANLACFLCSDESKYITGQIITLDGGLV</sequence>
<dbReference type="STRING" id="37659.GCA_000703125_02281"/>
<dbReference type="PRINTS" id="PR00080">
    <property type="entry name" value="SDRFAMILY"/>
</dbReference>
<evidence type="ECO:0000256" key="1">
    <source>
        <dbReference type="ARBA" id="ARBA00006484"/>
    </source>
</evidence>
<dbReference type="OrthoDB" id="9803333at2"/>
<dbReference type="PANTHER" id="PTHR42879:SF2">
    <property type="entry name" value="3-OXOACYL-[ACYL-CARRIER-PROTEIN] REDUCTASE FABG"/>
    <property type="match status" value="1"/>
</dbReference>
<evidence type="ECO:0000313" key="5">
    <source>
        <dbReference type="Proteomes" id="UP000239863"/>
    </source>
</evidence>
<evidence type="ECO:0000313" key="4">
    <source>
        <dbReference type="EMBL" id="PPK48205.1"/>
    </source>
</evidence>
<dbReference type="InterPro" id="IPR020904">
    <property type="entry name" value="Sc_DH/Rdtase_CS"/>
</dbReference>
<dbReference type="PROSITE" id="PS00061">
    <property type="entry name" value="ADH_SHORT"/>
    <property type="match status" value="1"/>
</dbReference>
<dbReference type="Pfam" id="PF13561">
    <property type="entry name" value="adh_short_C2"/>
    <property type="match status" value="1"/>
</dbReference>
<accession>A0A2S6FX78</accession>
<dbReference type="InterPro" id="IPR002347">
    <property type="entry name" value="SDR_fam"/>
</dbReference>
<dbReference type="NCBIfam" id="NF009466">
    <property type="entry name" value="PRK12826.1-2"/>
    <property type="match status" value="1"/>
</dbReference>
<gene>
    <name evidence="4" type="ORF">BD821_10971</name>
</gene>
<dbReference type="Proteomes" id="UP000239863">
    <property type="component" value="Unassembled WGS sequence"/>
</dbReference>
<dbReference type="PANTHER" id="PTHR42879">
    <property type="entry name" value="3-OXOACYL-(ACYL-CARRIER-PROTEIN) REDUCTASE"/>
    <property type="match status" value="1"/>
</dbReference>
<dbReference type="EMBL" id="PTIS01000009">
    <property type="protein sequence ID" value="PPK48205.1"/>
    <property type="molecule type" value="Genomic_DNA"/>
</dbReference>
<dbReference type="NCBIfam" id="NF005559">
    <property type="entry name" value="PRK07231.1"/>
    <property type="match status" value="1"/>
</dbReference>
<proteinExistence type="inferred from homology"/>
<comment type="similarity">
    <text evidence="1">Belongs to the short-chain dehydrogenases/reductases (SDR) family.</text>
</comment>
<dbReference type="InterPro" id="IPR050259">
    <property type="entry name" value="SDR"/>
</dbReference>
<dbReference type="NCBIfam" id="NF047420">
    <property type="entry name" value="EF_P_mod_YmfI"/>
    <property type="match status" value="1"/>
</dbReference>
<dbReference type="PRINTS" id="PR00081">
    <property type="entry name" value="GDHRDH"/>
</dbReference>
<dbReference type="Gene3D" id="3.40.50.720">
    <property type="entry name" value="NAD(P)-binding Rossmann-like Domain"/>
    <property type="match status" value="1"/>
</dbReference>
<protein>
    <submittedName>
        <fullName evidence="4">3-oxoacyl-[acyl-carrier protein] reductase</fullName>
    </submittedName>
</protein>
<keyword evidence="3" id="KW-0443">Lipid metabolism</keyword>
<dbReference type="GO" id="GO:0008202">
    <property type="term" value="P:steroid metabolic process"/>
    <property type="evidence" value="ECO:0007669"/>
    <property type="project" value="UniProtKB-KW"/>
</dbReference>
<dbReference type="RefSeq" id="WP_104409994.1">
    <property type="nucleotide sequence ID" value="NZ_PTIS01000009.1"/>
</dbReference>
<dbReference type="GO" id="GO:0032787">
    <property type="term" value="P:monocarboxylic acid metabolic process"/>
    <property type="evidence" value="ECO:0007669"/>
    <property type="project" value="UniProtKB-ARBA"/>
</dbReference>
<dbReference type="FunFam" id="3.40.50.720:FF:000173">
    <property type="entry name" value="3-oxoacyl-[acyl-carrier protein] reductase"/>
    <property type="match status" value="1"/>
</dbReference>
<evidence type="ECO:0000256" key="2">
    <source>
        <dbReference type="ARBA" id="ARBA00023002"/>
    </source>
</evidence>
<name>A0A2S6FX78_9CLOT</name>
<keyword evidence="2" id="KW-0560">Oxidoreductase</keyword>
<evidence type="ECO:0000256" key="3">
    <source>
        <dbReference type="ARBA" id="ARBA00023221"/>
    </source>
</evidence>